<dbReference type="PANTHER" id="PTHR47515">
    <property type="entry name" value="LOW CALCIUM RESPONSE LOCUS PROTEIN T"/>
    <property type="match status" value="1"/>
</dbReference>
<dbReference type="AlphaFoldDB" id="A0A8J3ZNH4"/>
<proteinExistence type="predicted"/>
<dbReference type="GO" id="GO:0003676">
    <property type="term" value="F:nucleic acid binding"/>
    <property type="evidence" value="ECO:0007669"/>
    <property type="project" value="InterPro"/>
</dbReference>
<dbReference type="EMBL" id="BOPG01000128">
    <property type="protein sequence ID" value="GIJ64776.1"/>
    <property type="molecule type" value="Genomic_DNA"/>
</dbReference>
<accession>A0A8J3ZNH4</accession>
<sequence length="362" mass="41596">MAGFVMIGFVFVRLLYRVSVQVFGWLSSLTRDDEAKTVELLVLRHEVAVLRRQVGTPRLSWPDRAVLSALTRVLPRRLWAHRIVTPATLLAWHRRLVQRRWTYPNQTGRPPVSGEIRELVLRLAQENPSWGHRRIQGELVGLGHRVGAGTVRRILATARVGPAPRDADTQWRTFLRTQAEGLLAVDFFHVDTVLLRRIYVLVAMEVGTRRVHLLGVTAHPTGRWTTQQVRNLVMDLGRRIGEFRFLIRDRDGKYTSAFDAVLADEGVEVVKIPPRTPRANCYIERFVGTVRQECTDHMLIYNERHARQVLDEYLSHFNEHRPHQSLGQRPPEHDPAVVIPLDAAVRRRRLLGGAINEYHRAA</sequence>
<dbReference type="InterPro" id="IPR012337">
    <property type="entry name" value="RNaseH-like_sf"/>
</dbReference>
<dbReference type="Pfam" id="PF13683">
    <property type="entry name" value="rve_3"/>
    <property type="match status" value="1"/>
</dbReference>
<dbReference type="InterPro" id="IPR036397">
    <property type="entry name" value="RNaseH_sf"/>
</dbReference>
<dbReference type="PROSITE" id="PS50994">
    <property type="entry name" value="INTEGRASE"/>
    <property type="match status" value="1"/>
</dbReference>
<dbReference type="GO" id="GO:0015074">
    <property type="term" value="P:DNA integration"/>
    <property type="evidence" value="ECO:0007669"/>
    <property type="project" value="InterPro"/>
</dbReference>
<name>A0A8J3ZNH4_9ACTN</name>
<evidence type="ECO:0000313" key="3">
    <source>
        <dbReference type="Proteomes" id="UP000612585"/>
    </source>
</evidence>
<evidence type="ECO:0000259" key="1">
    <source>
        <dbReference type="PROSITE" id="PS50994"/>
    </source>
</evidence>
<dbReference type="Proteomes" id="UP000612585">
    <property type="component" value="Unassembled WGS sequence"/>
</dbReference>
<comment type="caution">
    <text evidence="2">The sequence shown here is derived from an EMBL/GenBank/DDBJ whole genome shotgun (WGS) entry which is preliminary data.</text>
</comment>
<keyword evidence="3" id="KW-1185">Reference proteome</keyword>
<reference evidence="2" key="1">
    <citation type="submission" date="2021-01" db="EMBL/GenBank/DDBJ databases">
        <title>Whole genome shotgun sequence of Virgisporangium aurantiacum NBRC 16421.</title>
        <authorList>
            <person name="Komaki H."/>
            <person name="Tamura T."/>
        </authorList>
    </citation>
    <scope>NUCLEOTIDE SEQUENCE</scope>
    <source>
        <strain evidence="2">NBRC 16421</strain>
    </source>
</reference>
<dbReference type="InterPro" id="IPR001584">
    <property type="entry name" value="Integrase_cat-core"/>
</dbReference>
<dbReference type="Gene3D" id="3.30.420.10">
    <property type="entry name" value="Ribonuclease H-like superfamily/Ribonuclease H"/>
    <property type="match status" value="1"/>
</dbReference>
<gene>
    <name evidence="2" type="ORF">Vau01_122920</name>
</gene>
<feature type="domain" description="Integrase catalytic" evidence="1">
    <location>
        <begin position="160"/>
        <end position="338"/>
    </location>
</feature>
<evidence type="ECO:0000313" key="2">
    <source>
        <dbReference type="EMBL" id="GIJ64776.1"/>
    </source>
</evidence>
<organism evidence="2 3">
    <name type="scientific">Virgisporangium aurantiacum</name>
    <dbReference type="NCBI Taxonomy" id="175570"/>
    <lineage>
        <taxon>Bacteria</taxon>
        <taxon>Bacillati</taxon>
        <taxon>Actinomycetota</taxon>
        <taxon>Actinomycetes</taxon>
        <taxon>Micromonosporales</taxon>
        <taxon>Micromonosporaceae</taxon>
        <taxon>Virgisporangium</taxon>
    </lineage>
</organism>
<dbReference type="PANTHER" id="PTHR47515:SF2">
    <property type="entry name" value="INTEGRASE CORE DOMAIN PROTEIN"/>
    <property type="match status" value="1"/>
</dbReference>
<dbReference type="SUPFAM" id="SSF53098">
    <property type="entry name" value="Ribonuclease H-like"/>
    <property type="match status" value="1"/>
</dbReference>
<protein>
    <recommendedName>
        <fullName evidence="1">Integrase catalytic domain-containing protein</fullName>
    </recommendedName>
</protein>